<proteinExistence type="predicted"/>
<dbReference type="Proteomes" id="UP000033580">
    <property type="component" value="Unassembled WGS sequence"/>
</dbReference>
<reference evidence="1 2" key="1">
    <citation type="submission" date="2015-01" db="EMBL/GenBank/DDBJ databases">
        <title>Genome Sequencing of Rickettsiales.</title>
        <authorList>
            <person name="Daugherty S.C."/>
            <person name="Su Q."/>
            <person name="Abolude K."/>
            <person name="Beier-Sexton M."/>
            <person name="Carlyon J.A."/>
            <person name="Carter R."/>
            <person name="Day N.P."/>
            <person name="Dumler S.J."/>
            <person name="Dyachenko V."/>
            <person name="Godinez A."/>
            <person name="Kurtti T.J."/>
            <person name="Lichay M."/>
            <person name="Mullins K.E."/>
            <person name="Ott S."/>
            <person name="Pappas-Brown V."/>
            <person name="Paris D.H."/>
            <person name="Patel P."/>
            <person name="Richards A.L."/>
            <person name="Sadzewicz L."/>
            <person name="Sears K."/>
            <person name="Seidman D."/>
            <person name="Sengamalay N."/>
            <person name="Stenos J."/>
            <person name="Tallon L.J."/>
            <person name="Vincent G."/>
            <person name="Fraser C.M."/>
            <person name="Munderloh U."/>
            <person name="Dunning-Hotopp J.C."/>
        </authorList>
    </citation>
    <scope>NUCLEOTIDE SEQUENCE [LARGE SCALE GENOMIC DNA]</scope>
    <source>
        <strain evidence="1 2">UT144</strain>
    </source>
</reference>
<dbReference type="AlphaFoldDB" id="A0A0F3RHK2"/>
<protein>
    <submittedName>
        <fullName evidence="1">Uncharacterized protein</fullName>
    </submittedName>
</protein>
<comment type="caution">
    <text evidence="1">The sequence shown here is derived from an EMBL/GenBank/DDBJ whole genome shotgun (WGS) entry which is preliminary data.</text>
</comment>
<organism evidence="1 2">
    <name type="scientific">Orientia tsutsugamushi str. UT144</name>
    <dbReference type="NCBI Taxonomy" id="1441384"/>
    <lineage>
        <taxon>Bacteria</taxon>
        <taxon>Pseudomonadati</taxon>
        <taxon>Pseudomonadota</taxon>
        <taxon>Alphaproteobacteria</taxon>
        <taxon>Rickettsiales</taxon>
        <taxon>Rickettsiaceae</taxon>
        <taxon>Rickettsieae</taxon>
        <taxon>Orientia</taxon>
    </lineage>
</organism>
<evidence type="ECO:0000313" key="2">
    <source>
        <dbReference type="Proteomes" id="UP000033580"/>
    </source>
</evidence>
<dbReference type="EMBL" id="LAOR01000214">
    <property type="protein sequence ID" value="KJW05733.1"/>
    <property type="molecule type" value="Genomic_DNA"/>
</dbReference>
<dbReference type="PATRIC" id="fig|1441384.3.peg.1227"/>
<gene>
    <name evidence="1" type="ORF">OTUT144_2142</name>
</gene>
<evidence type="ECO:0000313" key="1">
    <source>
        <dbReference type="EMBL" id="KJW05733.1"/>
    </source>
</evidence>
<sequence>MKKKKRDKVGIKFGDRITRKRSNYMTKKLRGEGCLVCSKCMCFLVH</sequence>
<accession>A0A0F3RHK2</accession>
<name>A0A0F3RHK2_ORITS</name>